<accession>A0A9W9Y941</accession>
<name>A0A9W9Y941_9CNID</name>
<dbReference type="Pfam" id="PF01926">
    <property type="entry name" value="MMR_HSR1"/>
    <property type="match status" value="1"/>
</dbReference>
<dbReference type="Gene3D" id="3.40.50.300">
    <property type="entry name" value="P-loop containing nucleotide triphosphate hydrolases"/>
    <property type="match status" value="1"/>
</dbReference>
<dbReference type="SUPFAM" id="SSF52540">
    <property type="entry name" value="P-loop containing nucleoside triphosphate hydrolases"/>
    <property type="match status" value="1"/>
</dbReference>
<evidence type="ECO:0000259" key="1">
    <source>
        <dbReference type="Pfam" id="PF01926"/>
    </source>
</evidence>
<comment type="caution">
    <text evidence="2">The sequence shown here is derived from an EMBL/GenBank/DDBJ whole genome shotgun (WGS) entry which is preliminary data.</text>
</comment>
<dbReference type="InterPro" id="IPR006073">
    <property type="entry name" value="GTP-bd"/>
</dbReference>
<dbReference type="InterPro" id="IPR027417">
    <property type="entry name" value="P-loop_NTPase"/>
</dbReference>
<keyword evidence="3" id="KW-1185">Reference proteome</keyword>
<gene>
    <name evidence="2" type="ORF">OS493_028759</name>
</gene>
<proteinExistence type="predicted"/>
<dbReference type="GO" id="GO:0005525">
    <property type="term" value="F:GTP binding"/>
    <property type="evidence" value="ECO:0007669"/>
    <property type="project" value="InterPro"/>
</dbReference>
<dbReference type="PANTHER" id="PTHR14241:SF32">
    <property type="entry name" value="VWFA DOMAIN-CONTAINING PROTEIN-RELATED"/>
    <property type="match status" value="1"/>
</dbReference>
<dbReference type="Proteomes" id="UP001163046">
    <property type="component" value="Unassembled WGS sequence"/>
</dbReference>
<evidence type="ECO:0000313" key="2">
    <source>
        <dbReference type="EMBL" id="KAJ7326036.1"/>
    </source>
</evidence>
<sequence length="356" mass="40436">MASSTKQLEDKMLRNKIDKIIDYKVGEYEEFHDALEGEMEGCCVNIALFGMTGSGKSALINTIFQALDLESQPAVTQSTGKEGTKILEGCVLPGRQITLYDTRELFRILFGIERSGDDLTRDDVSAQKAAAAGVGAHRLKKPPIADQIHVVLWVIKANDVRFQTGQYREIIKFVQDQLKQAIVTVITVITFDDEIQKKPNAEKERERLREAAIEVTGSDKRNVFMIANYSVRGWQEDHGSVYKKRVLAMLEKALRDKAEKSNQRIFLFNCDGTYKLDVVERFLMATEEKHGFKFSIDKRYFSLKQMAEVCETTIPQLQMEFAIFVVHAEESRLSINEDNAGIGYARIYRAFTAGHR</sequence>
<organism evidence="2 3">
    <name type="scientific">Desmophyllum pertusum</name>
    <dbReference type="NCBI Taxonomy" id="174260"/>
    <lineage>
        <taxon>Eukaryota</taxon>
        <taxon>Metazoa</taxon>
        <taxon>Cnidaria</taxon>
        <taxon>Anthozoa</taxon>
        <taxon>Hexacorallia</taxon>
        <taxon>Scleractinia</taxon>
        <taxon>Caryophylliina</taxon>
        <taxon>Caryophylliidae</taxon>
        <taxon>Desmophyllum</taxon>
    </lineage>
</organism>
<feature type="domain" description="G" evidence="1">
    <location>
        <begin position="45"/>
        <end position="183"/>
    </location>
</feature>
<evidence type="ECO:0000313" key="3">
    <source>
        <dbReference type="Proteomes" id="UP001163046"/>
    </source>
</evidence>
<dbReference type="OrthoDB" id="25620at2759"/>
<reference evidence="2" key="1">
    <citation type="submission" date="2023-01" db="EMBL/GenBank/DDBJ databases">
        <title>Genome assembly of the deep-sea coral Lophelia pertusa.</title>
        <authorList>
            <person name="Herrera S."/>
            <person name="Cordes E."/>
        </authorList>
    </citation>
    <scope>NUCLEOTIDE SEQUENCE</scope>
    <source>
        <strain evidence="2">USNM1676648</strain>
        <tissue evidence="2">Polyp</tissue>
    </source>
</reference>
<dbReference type="EMBL" id="MU827805">
    <property type="protein sequence ID" value="KAJ7326036.1"/>
    <property type="molecule type" value="Genomic_DNA"/>
</dbReference>
<dbReference type="AlphaFoldDB" id="A0A9W9Y941"/>
<protein>
    <recommendedName>
        <fullName evidence="1">G domain-containing protein</fullName>
    </recommendedName>
</protein>
<dbReference type="PANTHER" id="PTHR14241">
    <property type="entry name" value="INTERFERON-INDUCED PROTEIN 44"/>
    <property type="match status" value="1"/>
</dbReference>